<accession>A0ABR7EUM9</accession>
<protein>
    <submittedName>
        <fullName evidence="1">Uncharacterized protein</fullName>
    </submittedName>
</protein>
<proteinExistence type="predicted"/>
<keyword evidence="2" id="KW-1185">Reference proteome</keyword>
<name>A0ABR7EUM9_9FIRM</name>
<dbReference type="Proteomes" id="UP000647235">
    <property type="component" value="Unassembled WGS sequence"/>
</dbReference>
<comment type="caution">
    <text evidence="1">The sequence shown here is derived from an EMBL/GenBank/DDBJ whole genome shotgun (WGS) entry which is preliminary data.</text>
</comment>
<evidence type="ECO:0000313" key="2">
    <source>
        <dbReference type="Proteomes" id="UP000647235"/>
    </source>
</evidence>
<dbReference type="EMBL" id="JACOOY010000007">
    <property type="protein sequence ID" value="MBC5665041.1"/>
    <property type="molecule type" value="Genomic_DNA"/>
</dbReference>
<dbReference type="RefSeq" id="WP_186855744.1">
    <property type="nucleotide sequence ID" value="NZ_JACOOY010000007.1"/>
</dbReference>
<organism evidence="1 2">
    <name type="scientific">Dorea hominis</name>
    <dbReference type="NCBI Taxonomy" id="2763040"/>
    <lineage>
        <taxon>Bacteria</taxon>
        <taxon>Bacillati</taxon>
        <taxon>Bacillota</taxon>
        <taxon>Clostridia</taxon>
        <taxon>Lachnospirales</taxon>
        <taxon>Lachnospiraceae</taxon>
        <taxon>Dorea</taxon>
    </lineage>
</organism>
<gene>
    <name evidence="1" type="ORF">H8S07_07080</name>
</gene>
<sequence length="186" mass="22262">MEKELQALKNFEKHYFPEKKTDIYRQLSPERKSFVDAIYLPEELRAEQWEKQQWKKYDKFTDGLRFETDRGEIVRSKSEIIIANMLNKKADNLSYRYEAELYLKKANRIVHPDFTILNKKSGKIYYWEHIGMLGDQIYSNDFVRKVNDYIEDGIIPGKQLILTYETKDEPLNIQVVKILVEEIVKS</sequence>
<evidence type="ECO:0000313" key="1">
    <source>
        <dbReference type="EMBL" id="MBC5665041.1"/>
    </source>
</evidence>
<reference evidence="1 2" key="1">
    <citation type="submission" date="2020-08" db="EMBL/GenBank/DDBJ databases">
        <title>Genome public.</title>
        <authorList>
            <person name="Liu C."/>
            <person name="Sun Q."/>
        </authorList>
    </citation>
    <scope>NUCLEOTIDE SEQUENCE [LARGE SCALE GENOMIC DNA]</scope>
    <source>
        <strain evidence="1 2">NSJ-36</strain>
    </source>
</reference>